<keyword evidence="2" id="KW-1185">Reference proteome</keyword>
<reference evidence="1" key="1">
    <citation type="submission" date="2022-10" db="EMBL/GenBank/DDBJ databases">
        <authorList>
            <person name="Hyden B.L."/>
            <person name="Feng K."/>
            <person name="Yates T."/>
            <person name="Jawdy S."/>
            <person name="Smart L.B."/>
            <person name="Muchero W."/>
        </authorList>
    </citation>
    <scope>NUCLEOTIDE SEQUENCE</scope>
    <source>
        <tissue evidence="1">Shoot tip</tissue>
    </source>
</reference>
<proteinExistence type="predicted"/>
<reference evidence="1" key="2">
    <citation type="journal article" date="2023" name="Int. J. Mol. Sci.">
        <title>De Novo Assembly and Annotation of 11 Diverse Shrub Willow (Salix) Genomes Reveals Novel Gene Organization in Sex-Linked Regions.</title>
        <authorList>
            <person name="Hyden B."/>
            <person name="Feng K."/>
            <person name="Yates T.B."/>
            <person name="Jawdy S."/>
            <person name="Cereghino C."/>
            <person name="Smart L.B."/>
            <person name="Muchero W."/>
        </authorList>
    </citation>
    <scope>NUCLEOTIDE SEQUENCE</scope>
    <source>
        <tissue evidence="1">Shoot tip</tissue>
    </source>
</reference>
<dbReference type="Gene3D" id="3.80.10.10">
    <property type="entry name" value="Ribonuclease Inhibitor"/>
    <property type="match status" value="1"/>
</dbReference>
<gene>
    <name evidence="1" type="ORF">OIU77_002495</name>
</gene>
<evidence type="ECO:0000313" key="2">
    <source>
        <dbReference type="Proteomes" id="UP001141253"/>
    </source>
</evidence>
<sequence length="169" mass="19278">MSWVFGQEVLVLGILARSSRRTLKTQQIFLPVSLHNNLIRLQSFGYFGKKFLFWVFWQEVQDEPSKLRHFTYPPEAYQASKEQRNPEFDTAGLEVQQYRGTDSRLSDGEASPSIGNLTRMQYLTIGIHASSGELPKELGMLTDLKVLWASDNELTGRIPDLIGAKFPKI</sequence>
<dbReference type="SUPFAM" id="SSF52058">
    <property type="entry name" value="L domain-like"/>
    <property type="match status" value="1"/>
</dbReference>
<organism evidence="1 2">
    <name type="scientific">Salix suchowensis</name>
    <dbReference type="NCBI Taxonomy" id="1278906"/>
    <lineage>
        <taxon>Eukaryota</taxon>
        <taxon>Viridiplantae</taxon>
        <taxon>Streptophyta</taxon>
        <taxon>Embryophyta</taxon>
        <taxon>Tracheophyta</taxon>
        <taxon>Spermatophyta</taxon>
        <taxon>Magnoliopsida</taxon>
        <taxon>eudicotyledons</taxon>
        <taxon>Gunneridae</taxon>
        <taxon>Pentapetalae</taxon>
        <taxon>rosids</taxon>
        <taxon>fabids</taxon>
        <taxon>Malpighiales</taxon>
        <taxon>Salicaceae</taxon>
        <taxon>Saliceae</taxon>
        <taxon>Salix</taxon>
    </lineage>
</organism>
<dbReference type="EMBL" id="JAPFFI010000014">
    <property type="protein sequence ID" value="KAJ6365939.1"/>
    <property type="molecule type" value="Genomic_DNA"/>
</dbReference>
<dbReference type="Proteomes" id="UP001141253">
    <property type="component" value="Chromosome 7"/>
</dbReference>
<dbReference type="InterPro" id="IPR032675">
    <property type="entry name" value="LRR_dom_sf"/>
</dbReference>
<name>A0ABQ9AWR1_9ROSI</name>
<accession>A0ABQ9AWR1</accession>
<protein>
    <submittedName>
        <fullName evidence="1">Uncharacterized protein</fullName>
    </submittedName>
</protein>
<comment type="caution">
    <text evidence="1">The sequence shown here is derived from an EMBL/GenBank/DDBJ whole genome shotgun (WGS) entry which is preliminary data.</text>
</comment>
<evidence type="ECO:0000313" key="1">
    <source>
        <dbReference type="EMBL" id="KAJ6365939.1"/>
    </source>
</evidence>